<evidence type="ECO:0000313" key="2">
    <source>
        <dbReference type="Proteomes" id="UP001596548"/>
    </source>
</evidence>
<evidence type="ECO:0000313" key="1">
    <source>
        <dbReference type="EMBL" id="MFC7278369.1"/>
    </source>
</evidence>
<dbReference type="EMBL" id="JBHTBJ010000032">
    <property type="protein sequence ID" value="MFC7278369.1"/>
    <property type="molecule type" value="Genomic_DNA"/>
</dbReference>
<reference evidence="2" key="1">
    <citation type="journal article" date="2019" name="Int. J. Syst. Evol. Microbiol.">
        <title>The Global Catalogue of Microorganisms (GCM) 10K type strain sequencing project: providing services to taxonomists for standard genome sequencing and annotation.</title>
        <authorList>
            <consortium name="The Broad Institute Genomics Platform"/>
            <consortium name="The Broad Institute Genome Sequencing Center for Infectious Disease"/>
            <person name="Wu L."/>
            <person name="Ma J."/>
        </authorList>
    </citation>
    <scope>NUCLEOTIDE SEQUENCE [LARGE SCALE GENOMIC DNA]</scope>
    <source>
        <strain evidence="2">XZYJT-10</strain>
    </source>
</reference>
<protein>
    <submittedName>
        <fullName evidence="1">Uncharacterized protein</fullName>
    </submittedName>
</protein>
<sequence>MAGTDWRESAARIDMLLAGVGDGGEELVRTVADLYGAGLQRMLELLHESGVLTDEALDALAGDDLVAGLLLVHGLHPHDAATRIGLALRGTGVSLVEITDDGVCRLRAQHRPHDVERLIESVAPEITSVVVETAKPLIPVSSLFTRPAT</sequence>
<comment type="caution">
    <text evidence="1">The sequence shown here is derived from an EMBL/GenBank/DDBJ whole genome shotgun (WGS) entry which is preliminary data.</text>
</comment>
<name>A0ABW2I145_9ACTN</name>
<keyword evidence="2" id="KW-1185">Reference proteome</keyword>
<gene>
    <name evidence="1" type="ORF">ACFQS1_30670</name>
</gene>
<organism evidence="1 2">
    <name type="scientific">Paractinoplanes rhizophilus</name>
    <dbReference type="NCBI Taxonomy" id="1416877"/>
    <lineage>
        <taxon>Bacteria</taxon>
        <taxon>Bacillati</taxon>
        <taxon>Actinomycetota</taxon>
        <taxon>Actinomycetes</taxon>
        <taxon>Micromonosporales</taxon>
        <taxon>Micromonosporaceae</taxon>
        <taxon>Paractinoplanes</taxon>
    </lineage>
</organism>
<dbReference type="Proteomes" id="UP001596548">
    <property type="component" value="Unassembled WGS sequence"/>
</dbReference>
<dbReference type="RefSeq" id="WP_378975144.1">
    <property type="nucleotide sequence ID" value="NZ_JBHTBJ010000032.1"/>
</dbReference>
<accession>A0ABW2I145</accession>
<proteinExistence type="predicted"/>